<dbReference type="RefSeq" id="WP_104937244.1">
    <property type="nucleotide sequence ID" value="NZ_CP021255.1"/>
</dbReference>
<dbReference type="AlphaFoldDB" id="A0A2L1GQS8"/>
<comment type="cofactor">
    <cofactor evidence="1">
        <name>a divalent metal cation</name>
        <dbReference type="ChEBI" id="CHEBI:60240"/>
    </cofactor>
</comment>
<reference evidence="8 9" key="1">
    <citation type="journal article" date="2018" name="MBio">
        <title>Insights into the evolution of host association through the isolation and characterization of a novel human periodontal pathobiont, Desulfobulbus oralis.</title>
        <authorList>
            <person name="Cross K.L."/>
            <person name="Chirania P."/>
            <person name="Xiong W."/>
            <person name="Beall C.J."/>
            <person name="Elkins J.G."/>
            <person name="Giannone R.J."/>
            <person name="Griffen A.L."/>
            <person name="Guss A.M."/>
            <person name="Hettich R.L."/>
            <person name="Joshi S.S."/>
            <person name="Mokrzan E.M."/>
            <person name="Martin R.K."/>
            <person name="Zhulin I.B."/>
            <person name="Leys E.J."/>
            <person name="Podar M."/>
        </authorList>
    </citation>
    <scope>NUCLEOTIDE SEQUENCE [LARGE SCALE GENOMIC DNA]</scope>
    <source>
        <strain evidence="8 9">ORNL</strain>
    </source>
</reference>
<keyword evidence="4" id="KW-0378">Hydrolase</keyword>
<dbReference type="NCBIfam" id="TIGR00255">
    <property type="entry name" value="YicC/YloC family endoribonuclease"/>
    <property type="match status" value="1"/>
</dbReference>
<feature type="domain" description="Endoribonuclease YicC-like N-terminal" evidence="6">
    <location>
        <begin position="4"/>
        <end position="157"/>
    </location>
</feature>
<evidence type="ECO:0000256" key="1">
    <source>
        <dbReference type="ARBA" id="ARBA00001968"/>
    </source>
</evidence>
<evidence type="ECO:0000259" key="6">
    <source>
        <dbReference type="Pfam" id="PF03755"/>
    </source>
</evidence>
<name>A0A2L1GQS8_9BACT</name>
<dbReference type="PANTHER" id="PTHR30636">
    <property type="entry name" value="UPF0701 PROTEIN YICC"/>
    <property type="match status" value="1"/>
</dbReference>
<gene>
    <name evidence="8" type="ORF">CAY53_11600</name>
</gene>
<evidence type="ECO:0000256" key="4">
    <source>
        <dbReference type="ARBA" id="ARBA00022801"/>
    </source>
</evidence>
<dbReference type="InterPro" id="IPR005229">
    <property type="entry name" value="YicC/YloC-like"/>
</dbReference>
<dbReference type="KEGG" id="deo:CAY53_11600"/>
<proteinExistence type="inferred from homology"/>
<evidence type="ECO:0000256" key="3">
    <source>
        <dbReference type="ARBA" id="ARBA00022759"/>
    </source>
</evidence>
<dbReference type="InterPro" id="IPR013551">
    <property type="entry name" value="YicC-like_C"/>
</dbReference>
<keyword evidence="2" id="KW-0540">Nuclease</keyword>
<protein>
    <submittedName>
        <fullName evidence="8">YicC family protein</fullName>
    </submittedName>
</protein>
<accession>A0A2L1GQS8</accession>
<evidence type="ECO:0000313" key="9">
    <source>
        <dbReference type="Proteomes" id="UP000239867"/>
    </source>
</evidence>
<dbReference type="InterPro" id="IPR013527">
    <property type="entry name" value="YicC-like_N"/>
</dbReference>
<comment type="similarity">
    <text evidence="5">Belongs to the YicC/YloC family.</text>
</comment>
<dbReference type="Pfam" id="PF08340">
    <property type="entry name" value="YicC-like_C"/>
    <property type="match status" value="1"/>
</dbReference>
<keyword evidence="9" id="KW-1185">Reference proteome</keyword>
<dbReference type="OrthoDB" id="9771229at2"/>
<dbReference type="EMBL" id="CP021255">
    <property type="protein sequence ID" value="AVD72039.1"/>
    <property type="molecule type" value="Genomic_DNA"/>
</dbReference>
<dbReference type="Pfam" id="PF03755">
    <property type="entry name" value="YicC-like_N"/>
    <property type="match status" value="1"/>
</dbReference>
<sequence length="293" mass="32856">MSARSMTGFGHGEAGGPERLWTAEIRTVNHRFLDQKISLPRGFAHFEEPVRKLVAARLSRGHVEVQLSADGEKAARVQLTLNLELARQYHGCLQRLVQDFALEGGIRLADLLTLRDLVSIEEKSPDMEQEWQLASAALDQALGACTRMREQEGRSLKTELSGRLQLLSSMVDSVAAQSPELLRQRQNELGERVRKLLAGVDLDPMRLAQECAIMADKSDITEEIARLRSHIGQFGNFLEQDEAVGRRLDFLLQEFLREVNTLCSKCTNAGIAQLGVAMKNEIEKLREQVQNIE</sequence>
<dbReference type="GO" id="GO:0004521">
    <property type="term" value="F:RNA endonuclease activity"/>
    <property type="evidence" value="ECO:0007669"/>
    <property type="project" value="InterPro"/>
</dbReference>
<feature type="domain" description="Endoribonuclease YicC-like C-terminal" evidence="7">
    <location>
        <begin position="175"/>
        <end position="293"/>
    </location>
</feature>
<organism evidence="8 9">
    <name type="scientific">Desulfobulbus oralis</name>
    <dbReference type="NCBI Taxonomy" id="1986146"/>
    <lineage>
        <taxon>Bacteria</taxon>
        <taxon>Pseudomonadati</taxon>
        <taxon>Thermodesulfobacteriota</taxon>
        <taxon>Desulfobulbia</taxon>
        <taxon>Desulfobulbales</taxon>
        <taxon>Desulfobulbaceae</taxon>
        <taxon>Desulfobulbus</taxon>
    </lineage>
</organism>
<dbReference type="Proteomes" id="UP000239867">
    <property type="component" value="Chromosome"/>
</dbReference>
<dbReference type="GO" id="GO:0016787">
    <property type="term" value="F:hydrolase activity"/>
    <property type="evidence" value="ECO:0007669"/>
    <property type="project" value="UniProtKB-KW"/>
</dbReference>
<dbReference type="PANTHER" id="PTHR30636:SF3">
    <property type="entry name" value="UPF0701 PROTEIN YICC"/>
    <property type="match status" value="1"/>
</dbReference>
<evidence type="ECO:0000256" key="2">
    <source>
        <dbReference type="ARBA" id="ARBA00022722"/>
    </source>
</evidence>
<evidence type="ECO:0000313" key="8">
    <source>
        <dbReference type="EMBL" id="AVD72039.1"/>
    </source>
</evidence>
<keyword evidence="3" id="KW-0255">Endonuclease</keyword>
<evidence type="ECO:0000256" key="5">
    <source>
        <dbReference type="ARBA" id="ARBA00035648"/>
    </source>
</evidence>
<evidence type="ECO:0000259" key="7">
    <source>
        <dbReference type="Pfam" id="PF08340"/>
    </source>
</evidence>